<gene>
    <name evidence="6" type="primary">rpoS</name>
    <name evidence="9" type="ORF">DFR39_102526</name>
</gene>
<keyword evidence="5 6" id="KW-0804">Transcription</keyword>
<keyword evidence="3 6" id="KW-0731">Sigma factor</keyword>
<feature type="region of interest" description="Sigma-70 factor domain-1" evidence="6">
    <location>
        <begin position="80"/>
        <end position="113"/>
    </location>
</feature>
<keyword evidence="1 6" id="KW-0963">Cytoplasm</keyword>
<keyword evidence="4 6" id="KW-0238">DNA-binding</keyword>
<comment type="caution">
    <text evidence="9">The sequence shown here is derived from an EMBL/GenBank/DDBJ whole genome shotgun (WGS) entry which is preliminary data.</text>
</comment>
<feature type="region of interest" description="Sigma-70 factor domain-4" evidence="6">
    <location>
        <begin position="293"/>
        <end position="346"/>
    </location>
</feature>
<evidence type="ECO:0000256" key="1">
    <source>
        <dbReference type="ARBA" id="ARBA00022490"/>
    </source>
</evidence>
<dbReference type="Pfam" id="PF04542">
    <property type="entry name" value="Sigma70_r2"/>
    <property type="match status" value="1"/>
</dbReference>
<dbReference type="GO" id="GO:0006352">
    <property type="term" value="P:DNA-templated transcription initiation"/>
    <property type="evidence" value="ECO:0007669"/>
    <property type="project" value="UniProtKB-UniRule"/>
</dbReference>
<comment type="similarity">
    <text evidence="6">Belongs to the sigma-70 factor family. RpoS subfamily.</text>
</comment>
<dbReference type="SUPFAM" id="SSF88659">
    <property type="entry name" value="Sigma3 and sigma4 domains of RNA polymerase sigma factors"/>
    <property type="match status" value="2"/>
</dbReference>
<evidence type="ECO:0000256" key="5">
    <source>
        <dbReference type="ARBA" id="ARBA00023163"/>
    </source>
</evidence>
<keyword evidence="10" id="KW-1185">Reference proteome</keyword>
<dbReference type="GO" id="GO:0016987">
    <property type="term" value="F:sigma factor activity"/>
    <property type="evidence" value="ECO:0007669"/>
    <property type="project" value="UniProtKB-UniRule"/>
</dbReference>
<dbReference type="PRINTS" id="PR00046">
    <property type="entry name" value="SIGMA70FCT"/>
</dbReference>
<evidence type="ECO:0000256" key="7">
    <source>
        <dbReference type="SAM" id="MobiDB-lite"/>
    </source>
</evidence>
<organism evidence="9 10">
    <name type="scientific">Roseateles asaccharophilus</name>
    <dbReference type="NCBI Taxonomy" id="582607"/>
    <lineage>
        <taxon>Bacteria</taxon>
        <taxon>Pseudomonadati</taxon>
        <taxon>Pseudomonadota</taxon>
        <taxon>Betaproteobacteria</taxon>
        <taxon>Burkholderiales</taxon>
        <taxon>Sphaerotilaceae</taxon>
        <taxon>Roseateles</taxon>
    </lineage>
</organism>
<proteinExistence type="inferred from homology"/>
<feature type="domain" description="RNA polymerase sigma-70" evidence="8">
    <location>
        <begin position="142"/>
        <end position="155"/>
    </location>
</feature>
<dbReference type="Gene3D" id="1.10.10.10">
    <property type="entry name" value="Winged helix-like DNA-binding domain superfamily/Winged helix DNA-binding domain"/>
    <property type="match status" value="2"/>
</dbReference>
<dbReference type="InterPro" id="IPR013324">
    <property type="entry name" value="RNA_pol_sigma_r3/r4-like"/>
</dbReference>
<evidence type="ECO:0000256" key="6">
    <source>
        <dbReference type="HAMAP-Rule" id="MF_00959"/>
    </source>
</evidence>
<evidence type="ECO:0000256" key="2">
    <source>
        <dbReference type="ARBA" id="ARBA00023015"/>
    </source>
</evidence>
<dbReference type="Pfam" id="PF04545">
    <property type="entry name" value="Sigma70_r4"/>
    <property type="match status" value="1"/>
</dbReference>
<dbReference type="InterPro" id="IPR000943">
    <property type="entry name" value="RNA_pol_sigma70"/>
</dbReference>
<dbReference type="InterPro" id="IPR050239">
    <property type="entry name" value="Sigma-70_RNA_pol_init_factors"/>
</dbReference>
<comment type="function">
    <text evidence="6">Sigma factors are initiation factors that promote the attachment of RNA polymerase to specific initiation sites and are then released. This sigma factor is the master transcriptional regulator of the stationary phase and the general stress response.</text>
</comment>
<evidence type="ECO:0000256" key="4">
    <source>
        <dbReference type="ARBA" id="ARBA00023125"/>
    </source>
</evidence>
<evidence type="ECO:0000313" key="9">
    <source>
        <dbReference type="EMBL" id="TDP12135.1"/>
    </source>
</evidence>
<dbReference type="Proteomes" id="UP000295357">
    <property type="component" value="Unassembled WGS sequence"/>
</dbReference>
<dbReference type="InterPro" id="IPR014284">
    <property type="entry name" value="RNA_pol_sigma-70_dom"/>
</dbReference>
<dbReference type="Pfam" id="PF04539">
    <property type="entry name" value="Sigma70_r3"/>
    <property type="match status" value="1"/>
</dbReference>
<feature type="region of interest" description="Disordered" evidence="7">
    <location>
        <begin position="33"/>
        <end position="58"/>
    </location>
</feature>
<reference evidence="9 10" key="1">
    <citation type="submission" date="2019-03" db="EMBL/GenBank/DDBJ databases">
        <title>Genomic Encyclopedia of Type Strains, Phase IV (KMG-IV): sequencing the most valuable type-strain genomes for metagenomic binning, comparative biology and taxonomic classification.</title>
        <authorList>
            <person name="Goeker M."/>
        </authorList>
    </citation>
    <scope>NUCLEOTIDE SEQUENCE [LARGE SCALE GENOMIC DNA]</scope>
    <source>
        <strain evidence="9 10">DSM 25082</strain>
    </source>
</reference>
<dbReference type="HAMAP" id="MF_00959">
    <property type="entry name" value="Sigma70_RpoS"/>
    <property type="match status" value="1"/>
</dbReference>
<dbReference type="AlphaFoldDB" id="A0A4R6N9T0"/>
<feature type="region of interest" description="Disordered" evidence="7">
    <location>
        <begin position="1"/>
        <end position="21"/>
    </location>
</feature>
<comment type="caution">
    <text evidence="6">Lacks conserved residue(s) required for the propagation of feature annotation.</text>
</comment>
<name>A0A4R6N9T0_9BURK</name>
<dbReference type="PROSITE" id="PS00715">
    <property type="entry name" value="SIGMA70_1"/>
    <property type="match status" value="1"/>
</dbReference>
<dbReference type="GO" id="GO:0003677">
    <property type="term" value="F:DNA binding"/>
    <property type="evidence" value="ECO:0007669"/>
    <property type="project" value="UniProtKB-UniRule"/>
</dbReference>
<dbReference type="PANTHER" id="PTHR30603">
    <property type="entry name" value="RNA POLYMERASE SIGMA FACTOR RPO"/>
    <property type="match status" value="1"/>
</dbReference>
<dbReference type="InterPro" id="IPR007630">
    <property type="entry name" value="RNA_pol_sigma70_r4"/>
</dbReference>
<comment type="subcellular location">
    <subcellularLocation>
        <location evidence="6">Cytoplasm</location>
    </subcellularLocation>
</comment>
<accession>A0A4R6N9T0</accession>
<comment type="subunit">
    <text evidence="6">Interacts with the RNA polymerase core enzyme.</text>
</comment>
<feature type="short sequence motif" description="Interaction with polymerase core subunit RpoC" evidence="6">
    <location>
        <begin position="142"/>
        <end position="145"/>
    </location>
</feature>
<evidence type="ECO:0000313" key="10">
    <source>
        <dbReference type="Proteomes" id="UP000295357"/>
    </source>
</evidence>
<dbReference type="InterPro" id="IPR009042">
    <property type="entry name" value="RNA_pol_sigma70_r1_2"/>
</dbReference>
<dbReference type="InterPro" id="IPR012761">
    <property type="entry name" value="RNA_pol_sigma_RpoS"/>
</dbReference>
<dbReference type="PANTHER" id="PTHR30603:SF67">
    <property type="entry name" value="RNA POLYMERASE SIGMA FACTOR RPOS"/>
    <property type="match status" value="1"/>
</dbReference>
<keyword evidence="2 6" id="KW-0805">Transcription regulation</keyword>
<dbReference type="OrthoDB" id="9809557at2"/>
<dbReference type="SUPFAM" id="SSF88946">
    <property type="entry name" value="Sigma2 domain of RNA polymerase sigma factors"/>
    <property type="match status" value="1"/>
</dbReference>
<dbReference type="InterPro" id="IPR007624">
    <property type="entry name" value="RNA_pol_sigma70_r3"/>
</dbReference>
<protein>
    <recommendedName>
        <fullName evidence="6">RNA polymerase sigma factor RpoS</fullName>
    </recommendedName>
    <alternativeName>
        <fullName evidence="6">Sigma S</fullName>
    </alternativeName>
    <alternativeName>
        <fullName evidence="6">Sigma-38</fullName>
    </alternativeName>
</protein>
<dbReference type="NCBIfam" id="TIGR02937">
    <property type="entry name" value="sigma70-ECF"/>
    <property type="match status" value="1"/>
</dbReference>
<dbReference type="InterPro" id="IPR013325">
    <property type="entry name" value="RNA_pol_sigma_r2"/>
</dbReference>
<dbReference type="GO" id="GO:0005737">
    <property type="term" value="C:cytoplasm"/>
    <property type="evidence" value="ECO:0007669"/>
    <property type="project" value="UniProtKB-SubCell"/>
</dbReference>
<dbReference type="InterPro" id="IPR036388">
    <property type="entry name" value="WH-like_DNA-bd_sf"/>
</dbReference>
<evidence type="ECO:0000259" key="8">
    <source>
        <dbReference type="PROSITE" id="PS00715"/>
    </source>
</evidence>
<feature type="region of interest" description="Sigma-70 factor domain-2" evidence="6">
    <location>
        <begin position="118"/>
        <end position="188"/>
    </location>
</feature>
<sequence length="359" mass="39733">MKQTSLHISPAARPAGFVPPGPLRLQDLDVLPAVPLDDDDGAAAAPVPVPSEEDDEAEVLRANGSGRSASAPGAELELGNALQAYLRDIRRTPLLTPQQEYDTAVRARAGEFAARQSMIEHNLRLVVSIAKNYLGRGLPMSDLIEEGNLGLMHAIGKFEPERGFRFSTYASWWIRQSIERALMHQARLVRLPVHIVRELNQVLKARRALEALRSQDGQEAVVRAEEIAARLNLPLSHVSDLLAYAELPSSLDSPVDRNGEGGESMMDLVADEQAVDPLGQRLSHELEELLAHGLASLNEREREVLAGRYGLADREPETLDVLAIRLGLTRERIRQIQIEALNKLKRNMQRHGINRDAIF</sequence>
<dbReference type="Gene3D" id="1.10.601.10">
    <property type="entry name" value="RNA Polymerase Primary Sigma Factor"/>
    <property type="match status" value="1"/>
</dbReference>
<dbReference type="EMBL" id="SNXE01000002">
    <property type="protein sequence ID" value="TDP12135.1"/>
    <property type="molecule type" value="Genomic_DNA"/>
</dbReference>
<evidence type="ECO:0000256" key="3">
    <source>
        <dbReference type="ARBA" id="ARBA00023082"/>
    </source>
</evidence>
<dbReference type="Pfam" id="PF00140">
    <property type="entry name" value="Sigma70_r1_2"/>
    <property type="match status" value="1"/>
</dbReference>
<dbReference type="NCBIfam" id="TIGR02394">
    <property type="entry name" value="rpoS_proteo"/>
    <property type="match status" value="1"/>
</dbReference>
<feature type="DNA-binding region" description="H-T-H motif" evidence="6">
    <location>
        <begin position="319"/>
        <end position="338"/>
    </location>
</feature>
<dbReference type="InterPro" id="IPR007627">
    <property type="entry name" value="RNA_pol_sigma70_r2"/>
</dbReference>